<feature type="transmembrane region" description="Helical" evidence="14">
    <location>
        <begin position="184"/>
        <end position="202"/>
    </location>
</feature>
<evidence type="ECO:0000256" key="8">
    <source>
        <dbReference type="ARBA" id="ARBA00022801"/>
    </source>
</evidence>
<keyword evidence="18" id="KW-1185">Reference proteome</keyword>
<evidence type="ECO:0000256" key="14">
    <source>
        <dbReference type="PIRNR" id="PIRNR006404"/>
    </source>
</evidence>
<dbReference type="GO" id="GO:0008233">
    <property type="term" value="F:peptidase activity"/>
    <property type="evidence" value="ECO:0007669"/>
    <property type="project" value="UniProtKB-KW"/>
</dbReference>
<keyword evidence="11 14" id="KW-0482">Metalloprotease</keyword>
<feature type="transmembrane region" description="Helical" evidence="14">
    <location>
        <begin position="208"/>
        <end position="230"/>
    </location>
</feature>
<evidence type="ECO:0000256" key="10">
    <source>
        <dbReference type="ARBA" id="ARBA00022989"/>
    </source>
</evidence>
<dbReference type="Pfam" id="PF02163">
    <property type="entry name" value="Peptidase_M50"/>
    <property type="match status" value="2"/>
</dbReference>
<keyword evidence="10 14" id="KW-1133">Transmembrane helix</keyword>
<evidence type="ECO:0000259" key="16">
    <source>
        <dbReference type="PROSITE" id="PS51371"/>
    </source>
</evidence>
<feature type="transmembrane region" description="Helical" evidence="14">
    <location>
        <begin position="7"/>
        <end position="28"/>
    </location>
</feature>
<evidence type="ECO:0000256" key="2">
    <source>
        <dbReference type="ARBA" id="ARBA00007931"/>
    </source>
</evidence>
<evidence type="ECO:0000256" key="5">
    <source>
        <dbReference type="ARBA" id="ARBA00022692"/>
    </source>
</evidence>
<dbReference type="PANTHER" id="PTHR39188:SF3">
    <property type="entry name" value="STAGE IV SPORULATION PROTEIN FB"/>
    <property type="match status" value="1"/>
</dbReference>
<evidence type="ECO:0000256" key="3">
    <source>
        <dbReference type="ARBA" id="ARBA00022475"/>
    </source>
</evidence>
<reference evidence="18" key="1">
    <citation type="journal article" date="2019" name="Int. J. Syst. Evol. Microbiol.">
        <title>The Global Catalogue of Microorganisms (GCM) 10K type strain sequencing project: providing services to taxonomists for standard genome sequencing and annotation.</title>
        <authorList>
            <consortium name="The Broad Institute Genomics Platform"/>
            <consortium name="The Broad Institute Genome Sequencing Center for Infectious Disease"/>
            <person name="Wu L."/>
            <person name="Ma J."/>
        </authorList>
    </citation>
    <scope>NUCLEOTIDE SEQUENCE [LARGE SCALE GENOMIC DNA]</scope>
    <source>
        <strain evidence="18">CGMCC 1.9106</strain>
    </source>
</reference>
<accession>A0ABW2H9S4</accession>
<evidence type="ECO:0000256" key="1">
    <source>
        <dbReference type="ARBA" id="ARBA00004651"/>
    </source>
</evidence>
<dbReference type="GO" id="GO:0006508">
    <property type="term" value="P:proteolysis"/>
    <property type="evidence" value="ECO:0007669"/>
    <property type="project" value="UniProtKB-KW"/>
</dbReference>
<dbReference type="PANTHER" id="PTHR39188">
    <property type="entry name" value="MEMBRANE-ASSOCIATED ZINC METALLOPROTEASE M50B"/>
    <property type="match status" value="1"/>
</dbReference>
<dbReference type="RefSeq" id="WP_376810431.1">
    <property type="nucleotide sequence ID" value="NZ_JBHTAC010000063.1"/>
</dbReference>
<dbReference type="InterPro" id="IPR016483">
    <property type="entry name" value="UCP006404_Pept_M50_CBS"/>
</dbReference>
<keyword evidence="9 14" id="KW-0862">Zinc</keyword>
<comment type="similarity">
    <text evidence="2 14">Belongs to the peptidase M50B family.</text>
</comment>
<dbReference type="Pfam" id="PF00571">
    <property type="entry name" value="CBS"/>
    <property type="match status" value="2"/>
</dbReference>
<dbReference type="SUPFAM" id="SSF54631">
    <property type="entry name" value="CBS-domain pair"/>
    <property type="match status" value="1"/>
</dbReference>
<keyword evidence="12 15" id="KW-0129">CBS domain</keyword>
<dbReference type="InterPro" id="IPR000644">
    <property type="entry name" value="CBS_dom"/>
</dbReference>
<keyword evidence="8 14" id="KW-0378">Hydrolase</keyword>
<dbReference type="CDD" id="cd06164">
    <property type="entry name" value="S2P-M50_SpoIVFB_CBS"/>
    <property type="match status" value="1"/>
</dbReference>
<evidence type="ECO:0000256" key="6">
    <source>
        <dbReference type="ARBA" id="ARBA00022723"/>
    </source>
</evidence>
<keyword evidence="4 14" id="KW-0645">Protease</keyword>
<keyword evidence="5 14" id="KW-0812">Transmembrane</keyword>
<dbReference type="InterPro" id="IPR008915">
    <property type="entry name" value="Peptidase_M50"/>
</dbReference>
<keyword evidence="7" id="KW-0677">Repeat</keyword>
<dbReference type="EMBL" id="JBHTAC010000063">
    <property type="protein sequence ID" value="MFC7247717.1"/>
    <property type="molecule type" value="Genomic_DNA"/>
</dbReference>
<evidence type="ECO:0000256" key="12">
    <source>
        <dbReference type="ARBA" id="ARBA00023122"/>
    </source>
</evidence>
<gene>
    <name evidence="17" type="ORF">ACFQO7_35075</name>
</gene>
<keyword evidence="6 14" id="KW-0479">Metal-binding</keyword>
<dbReference type="Proteomes" id="UP001596392">
    <property type="component" value="Unassembled WGS sequence"/>
</dbReference>
<evidence type="ECO:0000256" key="11">
    <source>
        <dbReference type="ARBA" id="ARBA00023049"/>
    </source>
</evidence>
<dbReference type="SMART" id="SM00116">
    <property type="entry name" value="CBS"/>
    <property type="match status" value="2"/>
</dbReference>
<evidence type="ECO:0000256" key="15">
    <source>
        <dbReference type="PROSITE-ProRule" id="PRU00703"/>
    </source>
</evidence>
<evidence type="ECO:0000256" key="7">
    <source>
        <dbReference type="ARBA" id="ARBA00022737"/>
    </source>
</evidence>
<comment type="caution">
    <text evidence="17">The sequence shown here is derived from an EMBL/GenBank/DDBJ whole genome shotgun (WGS) entry which is preliminary data.</text>
</comment>
<comment type="subcellular location">
    <subcellularLocation>
        <location evidence="1 14">Cell membrane</location>
        <topology evidence="1 14">Multi-pass membrane protein</topology>
    </subcellularLocation>
</comment>
<dbReference type="Gene3D" id="3.10.580.10">
    <property type="entry name" value="CBS-domain"/>
    <property type="match status" value="1"/>
</dbReference>
<comment type="cofactor">
    <cofactor evidence="14">
        <name>Zn(2+)</name>
        <dbReference type="ChEBI" id="CHEBI:29105"/>
    </cofactor>
    <text evidence="14">Binds 1 zinc ion per subunit.</text>
</comment>
<dbReference type="InterPro" id="IPR046342">
    <property type="entry name" value="CBS_dom_sf"/>
</dbReference>
<organism evidence="17 18">
    <name type="scientific">Catellatospora aurea</name>
    <dbReference type="NCBI Taxonomy" id="1337874"/>
    <lineage>
        <taxon>Bacteria</taxon>
        <taxon>Bacillati</taxon>
        <taxon>Actinomycetota</taxon>
        <taxon>Actinomycetes</taxon>
        <taxon>Micromonosporales</taxon>
        <taxon>Micromonosporaceae</taxon>
        <taxon>Catellatospora</taxon>
    </lineage>
</organism>
<dbReference type="PROSITE" id="PS51371">
    <property type="entry name" value="CBS"/>
    <property type="match status" value="1"/>
</dbReference>
<name>A0ABW2H9S4_9ACTN</name>
<feature type="transmembrane region" description="Helical" evidence="14">
    <location>
        <begin position="48"/>
        <end position="66"/>
    </location>
</feature>
<protein>
    <recommendedName>
        <fullName evidence="14">Zinc metalloprotease</fullName>
    </recommendedName>
</protein>
<evidence type="ECO:0000256" key="4">
    <source>
        <dbReference type="ARBA" id="ARBA00022670"/>
    </source>
</evidence>
<evidence type="ECO:0000256" key="13">
    <source>
        <dbReference type="ARBA" id="ARBA00023136"/>
    </source>
</evidence>
<evidence type="ECO:0000313" key="17">
    <source>
        <dbReference type="EMBL" id="MFC7247717.1"/>
    </source>
</evidence>
<proteinExistence type="inferred from homology"/>
<evidence type="ECO:0000256" key="9">
    <source>
        <dbReference type="ARBA" id="ARBA00022833"/>
    </source>
</evidence>
<feature type="transmembrane region" description="Helical" evidence="14">
    <location>
        <begin position="139"/>
        <end position="163"/>
    </location>
</feature>
<dbReference type="PIRSF" id="PIRSF006404">
    <property type="entry name" value="UCP006404_Pept_M50_CBS"/>
    <property type="match status" value="1"/>
</dbReference>
<keyword evidence="3 14" id="KW-1003">Cell membrane</keyword>
<keyword evidence="13 14" id="KW-0472">Membrane</keyword>
<feature type="domain" description="CBS" evidence="16">
    <location>
        <begin position="252"/>
        <end position="310"/>
    </location>
</feature>
<sequence>MRPTLRLGTIAGIPVGVHWSVLLIMLLLGQGLATAVLPAGAPGGSTGAYWIVALAVTVLFLGSLLAHELSHAIVARHYGVSVRRITLWLLGGMAELESEPPHARADLLVALAGPLASLGAAALFGAAAGGLYLTGLAPLAWVALAWLALVNAVLAVFNLLPGAPLDGGRVLRAALWWWRGDRAFAARTAARAGMVVSILMIAGGTLQVLWLADIGGLWLVLLGWFLLFAGQAEQADARLRSALSGVLVRDAMTPPPPVAGYVTQRLADFITVAASHRPADAYPVLDPDGRPAGLVTLFSLARLSPAQRAGKTLRDVRFPLDRLTVLSPDDPLEEAARRVAATRLPCLVISQGLLVGLLTSADLSRTIDLHTLTEGRAPSHRSG</sequence>
<evidence type="ECO:0000313" key="18">
    <source>
        <dbReference type="Proteomes" id="UP001596392"/>
    </source>
</evidence>
<feature type="transmembrane region" description="Helical" evidence="14">
    <location>
        <begin position="107"/>
        <end position="133"/>
    </location>
</feature>